<comment type="subcellular location">
    <subcellularLocation>
        <location evidence="1">Membrane</location>
        <topology evidence="1">Multi-pass membrane protein</topology>
    </subcellularLocation>
</comment>
<keyword evidence="6 8" id="KW-1133">Transmembrane helix</keyword>
<keyword evidence="4" id="KW-0309">Germination</keyword>
<feature type="transmembrane region" description="Helical" evidence="8">
    <location>
        <begin position="40"/>
        <end position="60"/>
    </location>
</feature>
<dbReference type="Pfam" id="PF03845">
    <property type="entry name" value="Spore_permease"/>
    <property type="match status" value="1"/>
</dbReference>
<dbReference type="PANTHER" id="PTHR34975:SF2">
    <property type="entry name" value="SPORE GERMINATION PROTEIN A2"/>
    <property type="match status" value="1"/>
</dbReference>
<evidence type="ECO:0000256" key="8">
    <source>
        <dbReference type="SAM" id="Phobius"/>
    </source>
</evidence>
<evidence type="ECO:0000313" key="9">
    <source>
        <dbReference type="EMBL" id="GIM46774.1"/>
    </source>
</evidence>
<dbReference type="RefSeq" id="WP_282199829.1">
    <property type="nucleotide sequence ID" value="NZ_BOQE01000001.1"/>
</dbReference>
<feature type="transmembrane region" description="Helical" evidence="8">
    <location>
        <begin position="183"/>
        <end position="203"/>
    </location>
</feature>
<accession>A0AAV4LGJ4</accession>
<feature type="transmembrane region" description="Helical" evidence="8">
    <location>
        <begin position="299"/>
        <end position="319"/>
    </location>
</feature>
<feature type="transmembrane region" description="Helical" evidence="8">
    <location>
        <begin position="12"/>
        <end position="34"/>
    </location>
</feature>
<protein>
    <submittedName>
        <fullName evidence="9">Germination protein</fullName>
    </submittedName>
</protein>
<feature type="transmembrane region" description="Helical" evidence="8">
    <location>
        <begin position="80"/>
        <end position="99"/>
    </location>
</feature>
<feature type="transmembrane region" description="Helical" evidence="8">
    <location>
        <begin position="146"/>
        <end position="163"/>
    </location>
</feature>
<keyword evidence="3" id="KW-0813">Transport</keyword>
<evidence type="ECO:0000256" key="1">
    <source>
        <dbReference type="ARBA" id="ARBA00004141"/>
    </source>
</evidence>
<reference evidence="9" key="1">
    <citation type="journal article" date="2023" name="Int. J. Syst. Evol. Microbiol.">
        <title>Collibacillus ludicampi gen. nov., sp. nov., a new soil bacterium of the family Alicyclobacillaceae.</title>
        <authorList>
            <person name="Jojima T."/>
            <person name="Ioku Y."/>
            <person name="Fukuta Y."/>
            <person name="Shirasaka N."/>
            <person name="Matsumura Y."/>
            <person name="Mori M."/>
        </authorList>
    </citation>
    <scope>NUCLEOTIDE SEQUENCE</scope>
    <source>
        <strain evidence="9">TP075</strain>
    </source>
</reference>
<evidence type="ECO:0000256" key="4">
    <source>
        <dbReference type="ARBA" id="ARBA00022544"/>
    </source>
</evidence>
<comment type="caution">
    <text evidence="9">The sequence shown here is derived from an EMBL/GenBank/DDBJ whole genome shotgun (WGS) entry which is preliminary data.</text>
</comment>
<dbReference type="GO" id="GO:0009847">
    <property type="term" value="P:spore germination"/>
    <property type="evidence" value="ECO:0007669"/>
    <property type="project" value="InterPro"/>
</dbReference>
<dbReference type="InterPro" id="IPR004761">
    <property type="entry name" value="Spore_GerAB"/>
</dbReference>
<feature type="transmembrane region" description="Helical" evidence="8">
    <location>
        <begin position="331"/>
        <end position="351"/>
    </location>
</feature>
<keyword evidence="5 8" id="KW-0812">Transmembrane</keyword>
<evidence type="ECO:0000256" key="2">
    <source>
        <dbReference type="ARBA" id="ARBA00007998"/>
    </source>
</evidence>
<dbReference type="PANTHER" id="PTHR34975">
    <property type="entry name" value="SPORE GERMINATION PROTEIN A2"/>
    <property type="match status" value="1"/>
</dbReference>
<dbReference type="GO" id="GO:0016020">
    <property type="term" value="C:membrane"/>
    <property type="evidence" value="ECO:0007669"/>
    <property type="project" value="UniProtKB-SubCell"/>
</dbReference>
<feature type="transmembrane region" description="Helical" evidence="8">
    <location>
        <begin position="270"/>
        <end position="292"/>
    </location>
</feature>
<evidence type="ECO:0000256" key="6">
    <source>
        <dbReference type="ARBA" id="ARBA00022989"/>
    </source>
</evidence>
<dbReference type="Proteomes" id="UP001057291">
    <property type="component" value="Unassembled WGS sequence"/>
</dbReference>
<evidence type="ECO:0000313" key="10">
    <source>
        <dbReference type="Proteomes" id="UP001057291"/>
    </source>
</evidence>
<dbReference type="Gene3D" id="1.20.1740.10">
    <property type="entry name" value="Amino acid/polyamine transporter I"/>
    <property type="match status" value="1"/>
</dbReference>
<feature type="transmembrane region" description="Helical" evidence="8">
    <location>
        <begin position="215"/>
        <end position="238"/>
    </location>
</feature>
<evidence type="ECO:0000256" key="7">
    <source>
        <dbReference type="ARBA" id="ARBA00023136"/>
    </source>
</evidence>
<sequence length="374" mass="42148">MSQEKITGWQLWLLMIPYILSTEILSVPAIMAKFAECDAWLAVIPSSVTGFWSIFVLTALARRYPELTIIEYSSKIIGKWPTKILEFYLSFIFFTYVTVQNYEHFGFVTDIELQKTPSLIINGIFLLVCGWIVYEGIEGIGRCSEVIVPFVLIFTFLFSLISLPNADITRLQPILEHGFSPVLRAAIVPSGWMGEFFCIGFLLPYLDRPEKGRILSILAIFTVIVVTMLVNSLTVAVLGDMTSQLAYPVFTITQYVSIADFLQNVDAFVVGLWTVGIFIKLSISLFLLCVCVTKCFGSLNYRVFILPLILLSVIGTQIVRDTTNLNEFLIYTFPFASIVTCNLLPTALFVVDSIKRRAKKNAFPFNIMKPPQPN</sequence>
<name>A0AAV4LGJ4_9BACL</name>
<dbReference type="EMBL" id="BOQE01000001">
    <property type="protein sequence ID" value="GIM46774.1"/>
    <property type="molecule type" value="Genomic_DNA"/>
</dbReference>
<keyword evidence="10" id="KW-1185">Reference proteome</keyword>
<dbReference type="NCBIfam" id="TIGR00912">
    <property type="entry name" value="2A0309"/>
    <property type="match status" value="1"/>
</dbReference>
<gene>
    <name evidence="9" type="ORF">DNHGIG_23230</name>
</gene>
<keyword evidence="7 8" id="KW-0472">Membrane</keyword>
<comment type="similarity">
    <text evidence="2">Belongs to the amino acid-polyamine-organocation (APC) superfamily. Spore germination protein (SGP) (TC 2.A.3.9) family.</text>
</comment>
<feature type="transmembrane region" description="Helical" evidence="8">
    <location>
        <begin position="119"/>
        <end position="134"/>
    </location>
</feature>
<evidence type="ECO:0000256" key="3">
    <source>
        <dbReference type="ARBA" id="ARBA00022448"/>
    </source>
</evidence>
<evidence type="ECO:0000256" key="5">
    <source>
        <dbReference type="ARBA" id="ARBA00022692"/>
    </source>
</evidence>
<proteinExistence type="inferred from homology"/>
<dbReference type="AlphaFoldDB" id="A0AAV4LGJ4"/>
<organism evidence="9 10">
    <name type="scientific">Collibacillus ludicampi</name>
    <dbReference type="NCBI Taxonomy" id="2771369"/>
    <lineage>
        <taxon>Bacteria</taxon>
        <taxon>Bacillati</taxon>
        <taxon>Bacillota</taxon>
        <taxon>Bacilli</taxon>
        <taxon>Bacillales</taxon>
        <taxon>Alicyclobacillaceae</taxon>
        <taxon>Collibacillus</taxon>
    </lineage>
</organism>